<name>A0A0M9ELI8_FUSLA</name>
<gene>
    <name evidence="2" type="ORF">FLAG1_11762</name>
</gene>
<feature type="compositionally biased region" description="Basic and acidic residues" evidence="1">
    <location>
        <begin position="352"/>
        <end position="371"/>
    </location>
</feature>
<dbReference type="AlphaFoldDB" id="A0A0M9ELI8"/>
<reference evidence="2 3" key="1">
    <citation type="submission" date="2015-04" db="EMBL/GenBank/DDBJ databases">
        <title>The draft genome sequence of Fusarium langsethiae, a T-2/HT-2 mycotoxin producer.</title>
        <authorList>
            <person name="Lysoe E."/>
            <person name="Divon H.H."/>
            <person name="Terzi V."/>
            <person name="Orru L."/>
            <person name="Lamontanara A."/>
            <person name="Kolseth A.-K."/>
            <person name="Frandsen R.J."/>
            <person name="Nielsen K."/>
            <person name="Thrane U."/>
        </authorList>
    </citation>
    <scope>NUCLEOTIDE SEQUENCE [LARGE SCALE GENOMIC DNA]</scope>
    <source>
        <strain evidence="2 3">Fl201059</strain>
    </source>
</reference>
<comment type="caution">
    <text evidence="2">The sequence shown here is derived from an EMBL/GenBank/DDBJ whole genome shotgun (WGS) entry which is preliminary data.</text>
</comment>
<dbReference type="EMBL" id="JXCE01001055">
    <property type="protein sequence ID" value="KPA35529.1"/>
    <property type="molecule type" value="Genomic_DNA"/>
</dbReference>
<sequence>MYNIGMFKPSGGGTVDPKGQIYYEGKDIVFSDVDLWMQSVDTHWPNVSDSQRDTVTRSLWTLFRGPAIIWWHQQLDSTEREILLSSKEEMFKAVKKEFGLEMREAAKMLDKARFGRKEIMSDTSVREFASKVFHAARTYGETSDAALLARLYNALDPALQAIINAPISTENRSQYLRMIEEKRKALRELYQRREDAGNDGRVHLVGNDGYPHERGSDYEPVHRTHNDFCATEDSNWLGPQHFDGRNNHYPNNWSYEVHGYNPQNDQYFQGSSRYVQLKGPNFHNYNRGRNLSQGFRGQQQGYNHGGGRGYYDDKFGTNNPEVYWSPHVAEHNVDERVPHTFNDQPIGYNLSRHHDQDRRSKGGYQRQHEQNRYWPNNS</sequence>
<evidence type="ECO:0000256" key="1">
    <source>
        <dbReference type="SAM" id="MobiDB-lite"/>
    </source>
</evidence>
<evidence type="ECO:0000313" key="3">
    <source>
        <dbReference type="Proteomes" id="UP000037904"/>
    </source>
</evidence>
<proteinExistence type="predicted"/>
<accession>A0A0M9ELI8</accession>
<protein>
    <submittedName>
        <fullName evidence="2">Uncharacterized protein</fullName>
    </submittedName>
</protein>
<organism evidence="2 3">
    <name type="scientific">Fusarium langsethiae</name>
    <dbReference type="NCBI Taxonomy" id="179993"/>
    <lineage>
        <taxon>Eukaryota</taxon>
        <taxon>Fungi</taxon>
        <taxon>Dikarya</taxon>
        <taxon>Ascomycota</taxon>
        <taxon>Pezizomycotina</taxon>
        <taxon>Sordariomycetes</taxon>
        <taxon>Hypocreomycetidae</taxon>
        <taxon>Hypocreales</taxon>
        <taxon>Nectriaceae</taxon>
        <taxon>Fusarium</taxon>
    </lineage>
</organism>
<evidence type="ECO:0000313" key="2">
    <source>
        <dbReference type="EMBL" id="KPA35529.1"/>
    </source>
</evidence>
<keyword evidence="3" id="KW-1185">Reference proteome</keyword>
<feature type="region of interest" description="Disordered" evidence="1">
    <location>
        <begin position="338"/>
        <end position="378"/>
    </location>
</feature>
<dbReference type="Proteomes" id="UP000037904">
    <property type="component" value="Unassembled WGS sequence"/>
</dbReference>